<evidence type="ECO:0000313" key="7">
    <source>
        <dbReference type="EMBL" id="KAL1861384.1"/>
    </source>
</evidence>
<keyword evidence="1" id="KW-0547">Nucleotide-binding</keyword>
<dbReference type="PROSITE" id="PS51194">
    <property type="entry name" value="HELICASE_CTER"/>
    <property type="match status" value="1"/>
</dbReference>
<comment type="caution">
    <text evidence="7">The sequence shown here is derived from an EMBL/GenBank/DDBJ whole genome shotgun (WGS) entry which is preliminary data.</text>
</comment>
<dbReference type="SMART" id="SM00487">
    <property type="entry name" value="DEXDc"/>
    <property type="match status" value="1"/>
</dbReference>
<keyword evidence="2" id="KW-0378">Hydrolase</keyword>
<dbReference type="InterPro" id="IPR050628">
    <property type="entry name" value="SNF2_RAD54_helicase_TF"/>
</dbReference>
<dbReference type="EMBL" id="JAWRVE010000087">
    <property type="protein sequence ID" value="KAL1861384.1"/>
    <property type="molecule type" value="Genomic_DNA"/>
</dbReference>
<proteinExistence type="predicted"/>
<dbReference type="InterPro" id="IPR027417">
    <property type="entry name" value="P-loop_NTPase"/>
</dbReference>
<protein>
    <submittedName>
        <fullName evidence="7">Uncharacterized protein</fullName>
    </submittedName>
</protein>
<keyword evidence="8" id="KW-1185">Reference proteome</keyword>
<evidence type="ECO:0000259" key="6">
    <source>
        <dbReference type="PROSITE" id="PS51194"/>
    </source>
</evidence>
<sequence>MEDQAKLLKRKRLLSTSGEDHDAYPTGVSLPSEQTHAVSPLEEAATVPSTCYGTIVDVPIRLRSWPENEGGETSFCRYPVVAQGLVFGLCSDNNIFAVFTETYCRYMHQLLDVDGVYLEGFISRSSLLLAREKAAATVFVEINVYGKRADASKAGNVLSSFGVHLQQPFCGLDNATYYNPHFLYVQELLGLGQAQETPQFQLRTMTGTNTQREESIGPATPASEEEEMSMDLSNVLSSLSHHAILSKKAGAVALKSELKDHQMEGLDFICRRETGQLPLELTLWEPVVDDKEQQVYQHTIVGARRPRPLDNKGGILADEMGVGKTIVGLATIAASLDRASDFVSMSPPREGKNNGRRRSKATLVIAPSSLLIDSWVDEIRKHIYPGNLTFYKYHGRQRQQEAKLLFERDVVFSTYATLASEPDRGLGILNSVEWFRIILDEAHDIRNTTTKQFQAVSRLSAEHRWCLTGTPIQNSVEDIGALISFLRVPLFEKASTFRRYILNEAKHGSRNPFKNLQLLLNSICLRRTKDVAGMSDPIVQTRVLSFDPGERRDYERILDQLRTRFDMDISGHNTGGGSTRMLQGILKLRLFCNNGFLGRNLSMMPFDADEVLSCLQQMGQAIVFSFWKTSLDLVGKLLAERGLEFYMIHGSLPLNERRRILDGFRSAGNTHILLMTLGTGAVGLNLAVASRIYLLEPQWNPQLEQQAFGRAQRLDQTEQVTIIRYVMKDTVEDSNVWPRQARKLRDAARGFEKSGREPRSGHEQDLLDVFSHGSP</sequence>
<evidence type="ECO:0000256" key="1">
    <source>
        <dbReference type="ARBA" id="ARBA00022741"/>
    </source>
</evidence>
<dbReference type="Proteomes" id="UP001583177">
    <property type="component" value="Unassembled WGS sequence"/>
</dbReference>
<feature type="region of interest" description="Disordered" evidence="4">
    <location>
        <begin position="748"/>
        <end position="775"/>
    </location>
</feature>
<name>A0ABR3WG92_9PEZI</name>
<dbReference type="InterPro" id="IPR001650">
    <property type="entry name" value="Helicase_C-like"/>
</dbReference>
<dbReference type="PANTHER" id="PTHR45626">
    <property type="entry name" value="TRANSCRIPTION TERMINATION FACTOR 2-RELATED"/>
    <property type="match status" value="1"/>
</dbReference>
<gene>
    <name evidence="7" type="ORF">Daus18300_008915</name>
</gene>
<evidence type="ECO:0000256" key="4">
    <source>
        <dbReference type="SAM" id="MobiDB-lite"/>
    </source>
</evidence>
<feature type="domain" description="Helicase C-terminal" evidence="6">
    <location>
        <begin position="607"/>
        <end position="767"/>
    </location>
</feature>
<dbReference type="InterPro" id="IPR000330">
    <property type="entry name" value="SNF2_N"/>
</dbReference>
<dbReference type="CDD" id="cd18008">
    <property type="entry name" value="DEXDc_SHPRH-like"/>
    <property type="match status" value="1"/>
</dbReference>
<evidence type="ECO:0000259" key="5">
    <source>
        <dbReference type="PROSITE" id="PS51192"/>
    </source>
</evidence>
<dbReference type="InterPro" id="IPR038718">
    <property type="entry name" value="SNF2-like_sf"/>
</dbReference>
<dbReference type="InterPro" id="IPR049730">
    <property type="entry name" value="SNF2/RAD54-like_C"/>
</dbReference>
<accession>A0ABR3WG92</accession>
<dbReference type="InterPro" id="IPR014001">
    <property type="entry name" value="Helicase_ATP-bd"/>
</dbReference>
<dbReference type="CDD" id="cd18793">
    <property type="entry name" value="SF2_C_SNF"/>
    <property type="match status" value="1"/>
</dbReference>
<keyword evidence="3" id="KW-0067">ATP-binding</keyword>
<feature type="compositionally biased region" description="Basic and acidic residues" evidence="4">
    <location>
        <begin position="748"/>
        <end position="765"/>
    </location>
</feature>
<organism evidence="7 8">
    <name type="scientific">Diaporthe australafricana</name>
    <dbReference type="NCBI Taxonomy" id="127596"/>
    <lineage>
        <taxon>Eukaryota</taxon>
        <taxon>Fungi</taxon>
        <taxon>Dikarya</taxon>
        <taxon>Ascomycota</taxon>
        <taxon>Pezizomycotina</taxon>
        <taxon>Sordariomycetes</taxon>
        <taxon>Sordariomycetidae</taxon>
        <taxon>Diaporthales</taxon>
        <taxon>Diaporthaceae</taxon>
        <taxon>Diaporthe</taxon>
    </lineage>
</organism>
<reference evidence="7 8" key="1">
    <citation type="journal article" date="2024" name="IMA Fungus">
        <title>IMA Genome - F19 : A genome assembly and annotation guide to empower mycologists, including annotated draft genome sequences of Ceratocystis pirilliformis, Diaporthe australafricana, Fusarium ophioides, Paecilomyces lecythidis, and Sporothrix stenoceras.</title>
        <authorList>
            <person name="Aylward J."/>
            <person name="Wilson A.M."/>
            <person name="Visagie C.M."/>
            <person name="Spraker J."/>
            <person name="Barnes I."/>
            <person name="Buitendag C."/>
            <person name="Ceriani C."/>
            <person name="Del Mar Angel L."/>
            <person name="du Plessis D."/>
            <person name="Fuchs T."/>
            <person name="Gasser K."/>
            <person name="Kramer D."/>
            <person name="Li W."/>
            <person name="Munsamy K."/>
            <person name="Piso A."/>
            <person name="Price J.L."/>
            <person name="Sonnekus B."/>
            <person name="Thomas C."/>
            <person name="van der Nest A."/>
            <person name="van Dijk A."/>
            <person name="van Heerden A."/>
            <person name="van Vuuren N."/>
            <person name="Yilmaz N."/>
            <person name="Duong T.A."/>
            <person name="van der Merwe N.A."/>
            <person name="Wingfield M.J."/>
            <person name="Wingfield B.D."/>
        </authorList>
    </citation>
    <scope>NUCLEOTIDE SEQUENCE [LARGE SCALE GENOMIC DNA]</scope>
    <source>
        <strain evidence="7 8">CMW 18300</strain>
    </source>
</reference>
<dbReference type="SUPFAM" id="SSF52540">
    <property type="entry name" value="P-loop containing nucleoside triphosphate hydrolases"/>
    <property type="match status" value="2"/>
</dbReference>
<feature type="domain" description="Helicase ATP-binding" evidence="5">
    <location>
        <begin position="305"/>
        <end position="489"/>
    </location>
</feature>
<dbReference type="PANTHER" id="PTHR45626:SF52">
    <property type="entry name" value="SINGLE-STRANDED DNA-DEPENDENT ATPASE (EUROFUNG)"/>
    <property type="match status" value="1"/>
</dbReference>
<evidence type="ECO:0000256" key="3">
    <source>
        <dbReference type="ARBA" id="ARBA00022840"/>
    </source>
</evidence>
<dbReference type="Pfam" id="PF00271">
    <property type="entry name" value="Helicase_C"/>
    <property type="match status" value="1"/>
</dbReference>
<evidence type="ECO:0000313" key="8">
    <source>
        <dbReference type="Proteomes" id="UP001583177"/>
    </source>
</evidence>
<dbReference type="Gene3D" id="3.40.50.10810">
    <property type="entry name" value="Tandem AAA-ATPase domain"/>
    <property type="match status" value="1"/>
</dbReference>
<dbReference type="PROSITE" id="PS51192">
    <property type="entry name" value="HELICASE_ATP_BIND_1"/>
    <property type="match status" value="1"/>
</dbReference>
<dbReference type="Pfam" id="PF00176">
    <property type="entry name" value="SNF2-rel_dom"/>
    <property type="match status" value="1"/>
</dbReference>
<dbReference type="SMART" id="SM00490">
    <property type="entry name" value="HELICc"/>
    <property type="match status" value="1"/>
</dbReference>
<evidence type="ECO:0000256" key="2">
    <source>
        <dbReference type="ARBA" id="ARBA00022801"/>
    </source>
</evidence>
<dbReference type="Gene3D" id="3.40.50.300">
    <property type="entry name" value="P-loop containing nucleotide triphosphate hydrolases"/>
    <property type="match status" value="1"/>
</dbReference>